<keyword evidence="5 9" id="KW-0547">Nucleotide-binding</keyword>
<dbReference type="NCBIfam" id="TIGR01166">
    <property type="entry name" value="cbiO"/>
    <property type="match status" value="1"/>
</dbReference>
<evidence type="ECO:0000256" key="1">
    <source>
        <dbReference type="ARBA" id="ARBA00004202"/>
    </source>
</evidence>
<dbReference type="PANTHER" id="PTHR43553">
    <property type="entry name" value="HEAVY METAL TRANSPORTER"/>
    <property type="match status" value="1"/>
</dbReference>
<dbReference type="GO" id="GO:0016887">
    <property type="term" value="F:ATP hydrolysis activity"/>
    <property type="evidence" value="ECO:0007669"/>
    <property type="project" value="InterPro"/>
</dbReference>
<dbReference type="CDD" id="cd03225">
    <property type="entry name" value="ABC_cobalt_CbiO_domain1"/>
    <property type="match status" value="1"/>
</dbReference>
<evidence type="ECO:0000256" key="6">
    <source>
        <dbReference type="ARBA" id="ARBA00022840"/>
    </source>
</evidence>
<comment type="caution">
    <text evidence="11">The sequence shown here is derived from an EMBL/GenBank/DDBJ whole genome shotgun (WGS) entry which is preliminary data.</text>
</comment>
<evidence type="ECO:0000256" key="2">
    <source>
        <dbReference type="ARBA" id="ARBA00005417"/>
    </source>
</evidence>
<protein>
    <recommendedName>
        <fullName evidence="9">ABC transporter ATP-binding protein</fullName>
    </recommendedName>
</protein>
<keyword evidence="4 9" id="KW-1003">Cell membrane</keyword>
<name>A0A564WD42_9PROT</name>
<evidence type="ECO:0000313" key="11">
    <source>
        <dbReference type="EMBL" id="VUX45414.1"/>
    </source>
</evidence>
<dbReference type="InterPro" id="IPR003593">
    <property type="entry name" value="AAA+_ATPase"/>
</dbReference>
<evidence type="ECO:0000256" key="4">
    <source>
        <dbReference type="ARBA" id="ARBA00022475"/>
    </source>
</evidence>
<evidence type="ECO:0000256" key="3">
    <source>
        <dbReference type="ARBA" id="ARBA00022448"/>
    </source>
</evidence>
<dbReference type="GO" id="GO:0006824">
    <property type="term" value="P:cobalt ion transport"/>
    <property type="evidence" value="ECO:0007669"/>
    <property type="project" value="InterPro"/>
</dbReference>
<keyword evidence="6 9" id="KW-0067">ATP-binding</keyword>
<dbReference type="GO" id="GO:0005524">
    <property type="term" value="F:ATP binding"/>
    <property type="evidence" value="ECO:0007669"/>
    <property type="project" value="UniProtKB-UniRule"/>
</dbReference>
<comment type="function">
    <text evidence="9">Part of an ABC transporter complex. Responsible for energy coupling to the transport system.</text>
</comment>
<keyword evidence="8 9" id="KW-0472">Membrane</keyword>
<dbReference type="FunFam" id="3.40.50.300:FF:000224">
    <property type="entry name" value="Energy-coupling factor transporter ATP-binding protein EcfA"/>
    <property type="match status" value="1"/>
</dbReference>
<dbReference type="GO" id="GO:0042626">
    <property type="term" value="F:ATPase-coupled transmembrane transporter activity"/>
    <property type="evidence" value="ECO:0007669"/>
    <property type="project" value="TreeGrafter"/>
</dbReference>
<dbReference type="InterPro" id="IPR003439">
    <property type="entry name" value="ABC_transporter-like_ATP-bd"/>
</dbReference>
<accession>A0A564WD42</accession>
<dbReference type="SMART" id="SM00382">
    <property type="entry name" value="AAA"/>
    <property type="match status" value="1"/>
</dbReference>
<keyword evidence="3 9" id="KW-0813">Transport</keyword>
<dbReference type="Proteomes" id="UP000326641">
    <property type="component" value="Unassembled WGS sequence"/>
</dbReference>
<evidence type="ECO:0000313" key="12">
    <source>
        <dbReference type="Proteomes" id="UP000326641"/>
    </source>
</evidence>
<dbReference type="AlphaFoldDB" id="A0A564WD42"/>
<comment type="subcellular location">
    <subcellularLocation>
        <location evidence="1 9">Cell membrane</location>
        <topology evidence="1 9">Peripheral membrane protein</topology>
    </subcellularLocation>
</comment>
<dbReference type="InterPro" id="IPR027417">
    <property type="entry name" value="P-loop_NTPase"/>
</dbReference>
<dbReference type="InterPro" id="IPR050095">
    <property type="entry name" value="ECF_ABC_transporter_ATP-bd"/>
</dbReference>
<gene>
    <name evidence="11" type="primary">cbiO</name>
    <name evidence="11" type="ORF">DF3PA_120016</name>
</gene>
<dbReference type="PROSITE" id="PS50893">
    <property type="entry name" value="ABC_TRANSPORTER_2"/>
    <property type="match status" value="1"/>
</dbReference>
<keyword evidence="7" id="KW-1278">Translocase</keyword>
<sequence length="286" mass="30050">MTVAAPEALIEAHDLHYTFAGGIPALSGVDFAVRSGARVALLGANGAGKTTVLLHLNGSLKPSRGTLRLGGEMAGYDRAALMRWRTRVGLVLQDPDDQLFAGTVYEDVSFGPLNLGLPEPDVRARVTFALEALGIADLAARPAHMLSFGQKRRAAIAGIVAMRPQVLLLDEPTAGLDPHGVGQLLATLDALAAAGTALVLSTHDVDLAYGWAETVALMERGRIIAEGPPETVLADDAVLARARLRRPLLIELAFQARAAGLISAQPFPRRAADLAAWLRSAQIVGA</sequence>
<evidence type="ECO:0000256" key="7">
    <source>
        <dbReference type="ARBA" id="ARBA00022967"/>
    </source>
</evidence>
<dbReference type="InterPro" id="IPR015856">
    <property type="entry name" value="ABC_transpr_CbiO/EcfA_su"/>
</dbReference>
<dbReference type="SUPFAM" id="SSF52540">
    <property type="entry name" value="P-loop containing nucleoside triphosphate hydrolases"/>
    <property type="match status" value="1"/>
</dbReference>
<evidence type="ECO:0000256" key="8">
    <source>
        <dbReference type="ARBA" id="ARBA00023136"/>
    </source>
</evidence>
<dbReference type="PANTHER" id="PTHR43553:SF24">
    <property type="entry name" value="ENERGY-COUPLING FACTOR TRANSPORTER ATP-BINDING PROTEIN ECFA1"/>
    <property type="match status" value="1"/>
</dbReference>
<feature type="domain" description="ABC transporter" evidence="10">
    <location>
        <begin position="10"/>
        <end position="245"/>
    </location>
</feature>
<organism evidence="11 12">
    <name type="scientific">Candidatus Defluviicoccus seviourii</name>
    <dbReference type="NCBI Taxonomy" id="2565273"/>
    <lineage>
        <taxon>Bacteria</taxon>
        <taxon>Pseudomonadati</taxon>
        <taxon>Pseudomonadota</taxon>
        <taxon>Alphaproteobacteria</taxon>
        <taxon>Rhodospirillales</taxon>
        <taxon>Rhodospirillaceae</taxon>
        <taxon>Defluviicoccus</taxon>
    </lineage>
</organism>
<dbReference type="PROSITE" id="PS00211">
    <property type="entry name" value="ABC_TRANSPORTER_1"/>
    <property type="match status" value="1"/>
</dbReference>
<keyword evidence="11" id="KW-0378">Hydrolase</keyword>
<dbReference type="EMBL" id="UXAT02000004">
    <property type="protein sequence ID" value="VUX45414.1"/>
    <property type="molecule type" value="Genomic_DNA"/>
</dbReference>
<evidence type="ECO:0000256" key="9">
    <source>
        <dbReference type="RuleBase" id="RU364103"/>
    </source>
</evidence>
<reference evidence="11" key="1">
    <citation type="submission" date="2018-11" db="EMBL/GenBank/DDBJ databases">
        <authorList>
            <person name="Onetto C."/>
        </authorList>
    </citation>
    <scope>NUCLEOTIDE SEQUENCE [LARGE SCALE GENOMIC DNA]</scope>
</reference>
<evidence type="ECO:0000259" key="10">
    <source>
        <dbReference type="PROSITE" id="PS50893"/>
    </source>
</evidence>
<comment type="similarity">
    <text evidence="2 9">Belongs to the ABC transporter superfamily.</text>
</comment>
<dbReference type="Pfam" id="PF00005">
    <property type="entry name" value="ABC_tran"/>
    <property type="match status" value="1"/>
</dbReference>
<dbReference type="InterPro" id="IPR005876">
    <property type="entry name" value="Co_trans_ATP-bd"/>
</dbReference>
<dbReference type="InterPro" id="IPR017871">
    <property type="entry name" value="ABC_transporter-like_CS"/>
</dbReference>
<dbReference type="Gene3D" id="3.40.50.300">
    <property type="entry name" value="P-loop containing nucleotide triphosphate hydrolases"/>
    <property type="match status" value="1"/>
</dbReference>
<dbReference type="GO" id="GO:0043190">
    <property type="term" value="C:ATP-binding cassette (ABC) transporter complex"/>
    <property type="evidence" value="ECO:0007669"/>
    <property type="project" value="TreeGrafter"/>
</dbReference>
<proteinExistence type="inferred from homology"/>
<keyword evidence="12" id="KW-1185">Reference proteome</keyword>
<evidence type="ECO:0000256" key="5">
    <source>
        <dbReference type="ARBA" id="ARBA00022741"/>
    </source>
</evidence>